<evidence type="ECO:0008006" key="4">
    <source>
        <dbReference type="Google" id="ProtNLM"/>
    </source>
</evidence>
<dbReference type="EMBL" id="MU004238">
    <property type="protein sequence ID" value="KAF2666637.1"/>
    <property type="molecule type" value="Genomic_DNA"/>
</dbReference>
<evidence type="ECO:0000313" key="2">
    <source>
        <dbReference type="EMBL" id="KAF2666637.1"/>
    </source>
</evidence>
<dbReference type="InterPro" id="IPR021054">
    <property type="entry name" value="Cell_wall_mannoprotein_1"/>
</dbReference>
<dbReference type="Pfam" id="PF12296">
    <property type="entry name" value="HsbA"/>
    <property type="match status" value="1"/>
</dbReference>
<dbReference type="PANTHER" id="PTHR38123:SF6">
    <property type="entry name" value="CELL WALL SERINE-THREONINE-RICH GALACTOMANNOPROTEIN MP1 (AFU_ORTHOLOGUE AFUA_4G03240)"/>
    <property type="match status" value="1"/>
</dbReference>
<feature type="compositionally biased region" description="Low complexity" evidence="1">
    <location>
        <begin position="177"/>
        <end position="187"/>
    </location>
</feature>
<protein>
    <recommendedName>
        <fullName evidence="4">Cell wall protein</fullName>
    </recommendedName>
</protein>
<name>A0A6A6U5C5_9PEZI</name>
<gene>
    <name evidence="2" type="ORF">BT63DRAFT_313451</name>
</gene>
<reference evidence="2" key="1">
    <citation type="journal article" date="2020" name="Stud. Mycol.">
        <title>101 Dothideomycetes genomes: a test case for predicting lifestyles and emergence of pathogens.</title>
        <authorList>
            <person name="Haridas S."/>
            <person name="Albert R."/>
            <person name="Binder M."/>
            <person name="Bloem J."/>
            <person name="Labutti K."/>
            <person name="Salamov A."/>
            <person name="Andreopoulos B."/>
            <person name="Baker S."/>
            <person name="Barry K."/>
            <person name="Bills G."/>
            <person name="Bluhm B."/>
            <person name="Cannon C."/>
            <person name="Castanera R."/>
            <person name="Culley D."/>
            <person name="Daum C."/>
            <person name="Ezra D."/>
            <person name="Gonzalez J."/>
            <person name="Henrissat B."/>
            <person name="Kuo A."/>
            <person name="Liang C."/>
            <person name="Lipzen A."/>
            <person name="Lutzoni F."/>
            <person name="Magnuson J."/>
            <person name="Mondo S."/>
            <person name="Nolan M."/>
            <person name="Ohm R."/>
            <person name="Pangilinan J."/>
            <person name="Park H.-J."/>
            <person name="Ramirez L."/>
            <person name="Alfaro M."/>
            <person name="Sun H."/>
            <person name="Tritt A."/>
            <person name="Yoshinaga Y."/>
            <person name="Zwiers L.-H."/>
            <person name="Turgeon B."/>
            <person name="Goodwin S."/>
            <person name="Spatafora J."/>
            <person name="Crous P."/>
            <person name="Grigoriev I."/>
        </authorList>
    </citation>
    <scope>NUCLEOTIDE SEQUENCE</scope>
    <source>
        <strain evidence="2">CBS 115976</strain>
    </source>
</reference>
<dbReference type="AlphaFoldDB" id="A0A6A6U5C5"/>
<evidence type="ECO:0000256" key="1">
    <source>
        <dbReference type="SAM" id="MobiDB-lite"/>
    </source>
</evidence>
<evidence type="ECO:0000313" key="3">
    <source>
        <dbReference type="Proteomes" id="UP000799302"/>
    </source>
</evidence>
<proteinExistence type="predicted"/>
<dbReference type="Gene3D" id="6.10.140.790">
    <property type="match status" value="1"/>
</dbReference>
<sequence>MKYSAVTVAAFAGSAMAAGGADAINSVLNDINTSVKSFDSAVKGYSGGDAQALLQASSKIQSITADGAAKIAAGSDLTLNDAVSITTNVQGLQGTLDSALSDLEGAGPALAKAGKCSEITSQLSAQADAAKKLQDAVTLKAPTETKSIAQQLGGKIGSSIASTQGKFKQICAGASSAPSSGSSSGSSDHAGMPGMAGSSSSGSSSSSSSSTGSKTKSGKHSASSTVPKPAQYTGAASTMTAPALMALVAAVFAL</sequence>
<accession>A0A6A6U5C5</accession>
<dbReference type="Gene3D" id="1.20.1280.140">
    <property type="match status" value="1"/>
</dbReference>
<organism evidence="2 3">
    <name type="scientific">Microthyrium microscopicum</name>
    <dbReference type="NCBI Taxonomy" id="703497"/>
    <lineage>
        <taxon>Eukaryota</taxon>
        <taxon>Fungi</taxon>
        <taxon>Dikarya</taxon>
        <taxon>Ascomycota</taxon>
        <taxon>Pezizomycotina</taxon>
        <taxon>Dothideomycetes</taxon>
        <taxon>Dothideomycetes incertae sedis</taxon>
        <taxon>Microthyriales</taxon>
        <taxon>Microthyriaceae</taxon>
        <taxon>Microthyrium</taxon>
    </lineage>
</organism>
<keyword evidence="3" id="KW-1185">Reference proteome</keyword>
<dbReference type="PANTHER" id="PTHR38123">
    <property type="entry name" value="CELL WALL SERINE-THREONINE-RICH GALACTOMANNOPROTEIN MP1 (AFU_ORTHOLOGUE AFUA_4G03240)"/>
    <property type="match status" value="1"/>
</dbReference>
<dbReference type="OrthoDB" id="2422134at2759"/>
<feature type="region of interest" description="Disordered" evidence="1">
    <location>
        <begin position="177"/>
        <end position="230"/>
    </location>
</feature>
<dbReference type="Proteomes" id="UP000799302">
    <property type="component" value="Unassembled WGS sequence"/>
</dbReference>
<feature type="compositionally biased region" description="Low complexity" evidence="1">
    <location>
        <begin position="198"/>
        <end position="225"/>
    </location>
</feature>
<dbReference type="GO" id="GO:0005576">
    <property type="term" value="C:extracellular region"/>
    <property type="evidence" value="ECO:0007669"/>
    <property type="project" value="TreeGrafter"/>
</dbReference>